<keyword evidence="2" id="KW-1185">Reference proteome</keyword>
<dbReference type="EMBL" id="QUSF01000051">
    <property type="protein sequence ID" value="RLV97848.1"/>
    <property type="molecule type" value="Genomic_DNA"/>
</dbReference>
<dbReference type="AlphaFoldDB" id="A0A3L8S6P5"/>
<protein>
    <submittedName>
        <fullName evidence="1">Uncharacterized protein</fullName>
    </submittedName>
</protein>
<dbReference type="Proteomes" id="UP000276834">
    <property type="component" value="Unassembled WGS sequence"/>
</dbReference>
<dbReference type="STRING" id="44316.ENSEGOP00005017580"/>
<feature type="non-terminal residue" evidence="1">
    <location>
        <position position="1"/>
    </location>
</feature>
<organism evidence="1 2">
    <name type="scientific">Chloebia gouldiae</name>
    <name type="common">Gouldian finch</name>
    <name type="synonym">Erythrura gouldiae</name>
    <dbReference type="NCBI Taxonomy" id="44316"/>
    <lineage>
        <taxon>Eukaryota</taxon>
        <taxon>Metazoa</taxon>
        <taxon>Chordata</taxon>
        <taxon>Craniata</taxon>
        <taxon>Vertebrata</taxon>
        <taxon>Euteleostomi</taxon>
        <taxon>Archelosauria</taxon>
        <taxon>Archosauria</taxon>
        <taxon>Dinosauria</taxon>
        <taxon>Saurischia</taxon>
        <taxon>Theropoda</taxon>
        <taxon>Coelurosauria</taxon>
        <taxon>Aves</taxon>
        <taxon>Neognathae</taxon>
        <taxon>Neoaves</taxon>
        <taxon>Telluraves</taxon>
        <taxon>Australaves</taxon>
        <taxon>Passeriformes</taxon>
        <taxon>Passeroidea</taxon>
        <taxon>Passeridae</taxon>
        <taxon>Chloebia</taxon>
    </lineage>
</organism>
<name>A0A3L8S6P5_CHLGU</name>
<sequence>GNQNRSVRIPISPTRMVKMIKDNLTDFLILAILTWKNPIRTLSFVHLFPPQLVMHAEPSGHSVGERRVWLSAASSSTTERGPFPYGQTAGAHVFKIEVLVSGRKHFVEKRYSLSGSGVWAQSATLTDAACLHGRKASSANKRSAWVFTALVSAMLEEFSFSSMFAGGSPELAQERSINLRMILQGLYVSDTSSLCSY</sequence>
<proteinExistence type="predicted"/>
<comment type="caution">
    <text evidence="1">The sequence shown here is derived from an EMBL/GenBank/DDBJ whole genome shotgun (WGS) entry which is preliminary data.</text>
</comment>
<dbReference type="OrthoDB" id="9216665at2759"/>
<gene>
    <name evidence="1" type="ORF">DV515_00011380</name>
</gene>
<accession>A0A3L8S6P5</accession>
<evidence type="ECO:0000313" key="2">
    <source>
        <dbReference type="Proteomes" id="UP000276834"/>
    </source>
</evidence>
<reference evidence="1 2" key="1">
    <citation type="journal article" date="2018" name="Proc. R. Soc. B">
        <title>A non-coding region near Follistatin controls head colour polymorphism in the Gouldian finch.</title>
        <authorList>
            <person name="Toomey M.B."/>
            <person name="Marques C.I."/>
            <person name="Andrade P."/>
            <person name="Araujo P.M."/>
            <person name="Sabatino S."/>
            <person name="Gazda M.A."/>
            <person name="Afonso S."/>
            <person name="Lopes R.J."/>
            <person name="Corbo J.C."/>
            <person name="Carneiro M."/>
        </authorList>
    </citation>
    <scope>NUCLEOTIDE SEQUENCE [LARGE SCALE GENOMIC DNA]</scope>
    <source>
        <strain evidence="1">Red01</strain>
        <tissue evidence="1">Muscle</tissue>
    </source>
</reference>
<evidence type="ECO:0000313" key="1">
    <source>
        <dbReference type="EMBL" id="RLV97848.1"/>
    </source>
</evidence>